<protein>
    <submittedName>
        <fullName evidence="4">Uncharacterized protein</fullName>
    </submittedName>
</protein>
<dbReference type="PANTHER" id="PTHR19853">
    <property type="entry name" value="WD REPEAT CONTAINING PROTEIN 3 WDR3"/>
    <property type="match status" value="1"/>
</dbReference>
<dbReference type="EMBL" id="SDRB02012146">
    <property type="protein sequence ID" value="THF98704.1"/>
    <property type="molecule type" value="Genomic_DNA"/>
</dbReference>
<evidence type="ECO:0000313" key="5">
    <source>
        <dbReference type="Proteomes" id="UP000306102"/>
    </source>
</evidence>
<dbReference type="AlphaFoldDB" id="A0A4S4D8C8"/>
<dbReference type="Gene3D" id="2.130.10.10">
    <property type="entry name" value="YVTN repeat-like/Quinoprotein amine dehydrogenase"/>
    <property type="match status" value="1"/>
</dbReference>
<feature type="transmembrane region" description="Helical" evidence="3">
    <location>
        <begin position="12"/>
        <end position="31"/>
    </location>
</feature>
<reference evidence="4 5" key="1">
    <citation type="journal article" date="2018" name="Proc. Natl. Acad. Sci. U.S.A.">
        <title>Draft genome sequence of Camellia sinensis var. sinensis provides insights into the evolution of the tea genome and tea quality.</title>
        <authorList>
            <person name="Wei C."/>
            <person name="Yang H."/>
            <person name="Wang S."/>
            <person name="Zhao J."/>
            <person name="Liu C."/>
            <person name="Gao L."/>
            <person name="Xia E."/>
            <person name="Lu Y."/>
            <person name="Tai Y."/>
            <person name="She G."/>
            <person name="Sun J."/>
            <person name="Cao H."/>
            <person name="Tong W."/>
            <person name="Gao Q."/>
            <person name="Li Y."/>
            <person name="Deng W."/>
            <person name="Jiang X."/>
            <person name="Wang W."/>
            <person name="Chen Q."/>
            <person name="Zhang S."/>
            <person name="Li H."/>
            <person name="Wu J."/>
            <person name="Wang P."/>
            <person name="Li P."/>
            <person name="Shi C."/>
            <person name="Zheng F."/>
            <person name="Jian J."/>
            <person name="Huang B."/>
            <person name="Shan D."/>
            <person name="Shi M."/>
            <person name="Fang C."/>
            <person name="Yue Y."/>
            <person name="Li F."/>
            <person name="Li D."/>
            <person name="Wei S."/>
            <person name="Han B."/>
            <person name="Jiang C."/>
            <person name="Yin Y."/>
            <person name="Xia T."/>
            <person name="Zhang Z."/>
            <person name="Bennetzen J.L."/>
            <person name="Zhao S."/>
            <person name="Wan X."/>
        </authorList>
    </citation>
    <scope>NUCLEOTIDE SEQUENCE [LARGE SCALE GENOMIC DNA]</scope>
    <source>
        <strain evidence="5">cv. Shuchazao</strain>
        <tissue evidence="4">Leaf</tissue>
    </source>
</reference>
<dbReference type="STRING" id="542762.A0A4S4D8C8"/>
<dbReference type="PANTHER" id="PTHR19853:SF0">
    <property type="entry name" value="WD REPEAT-CONTAINING PROTEIN 3"/>
    <property type="match status" value="1"/>
</dbReference>
<proteinExistence type="predicted"/>
<gene>
    <name evidence="4" type="ORF">TEA_015127</name>
</gene>
<dbReference type="InterPro" id="IPR011044">
    <property type="entry name" value="Quino_amine_DH_bsu"/>
</dbReference>
<comment type="caution">
    <text evidence="4">The sequence shown here is derived from an EMBL/GenBank/DDBJ whole genome shotgun (WGS) entry which is preliminary data.</text>
</comment>
<dbReference type="InterPro" id="IPR015943">
    <property type="entry name" value="WD40/YVTN_repeat-like_dom_sf"/>
</dbReference>
<keyword evidence="3" id="KW-0472">Membrane</keyword>
<dbReference type="InterPro" id="IPR001680">
    <property type="entry name" value="WD40_rpt"/>
</dbReference>
<evidence type="ECO:0000256" key="2">
    <source>
        <dbReference type="ARBA" id="ARBA00022737"/>
    </source>
</evidence>
<dbReference type="GO" id="GO:0030515">
    <property type="term" value="F:snoRNA binding"/>
    <property type="evidence" value="ECO:0007669"/>
    <property type="project" value="TreeGrafter"/>
</dbReference>
<evidence type="ECO:0000313" key="4">
    <source>
        <dbReference type="EMBL" id="THF98704.1"/>
    </source>
</evidence>
<feature type="transmembrane region" description="Helical" evidence="3">
    <location>
        <begin position="43"/>
        <end position="66"/>
    </location>
</feature>
<keyword evidence="2" id="KW-0677">Repeat</keyword>
<organism evidence="4 5">
    <name type="scientific">Camellia sinensis var. sinensis</name>
    <name type="common">China tea</name>
    <dbReference type="NCBI Taxonomy" id="542762"/>
    <lineage>
        <taxon>Eukaryota</taxon>
        <taxon>Viridiplantae</taxon>
        <taxon>Streptophyta</taxon>
        <taxon>Embryophyta</taxon>
        <taxon>Tracheophyta</taxon>
        <taxon>Spermatophyta</taxon>
        <taxon>Magnoliopsida</taxon>
        <taxon>eudicotyledons</taxon>
        <taxon>Gunneridae</taxon>
        <taxon>Pentapetalae</taxon>
        <taxon>asterids</taxon>
        <taxon>Ericales</taxon>
        <taxon>Theaceae</taxon>
        <taxon>Camellia</taxon>
    </lineage>
</organism>
<evidence type="ECO:0000256" key="3">
    <source>
        <dbReference type="SAM" id="Phobius"/>
    </source>
</evidence>
<name>A0A4S4D8C8_CAMSN</name>
<keyword evidence="5" id="KW-1185">Reference proteome</keyword>
<dbReference type="GO" id="GO:0030490">
    <property type="term" value="P:maturation of SSU-rRNA"/>
    <property type="evidence" value="ECO:0007669"/>
    <property type="project" value="TreeGrafter"/>
</dbReference>
<dbReference type="GO" id="GO:0032040">
    <property type="term" value="C:small-subunit processome"/>
    <property type="evidence" value="ECO:0007669"/>
    <property type="project" value="TreeGrafter"/>
</dbReference>
<dbReference type="Proteomes" id="UP000306102">
    <property type="component" value="Unassembled WGS sequence"/>
</dbReference>
<feature type="transmembrane region" description="Helical" evidence="3">
    <location>
        <begin position="86"/>
        <end position="109"/>
    </location>
</feature>
<keyword evidence="3" id="KW-1133">Transmembrane helix</keyword>
<dbReference type="SUPFAM" id="SSF54849">
    <property type="entry name" value="GroEL-intermediate domain like"/>
    <property type="match status" value="1"/>
</dbReference>
<dbReference type="SMART" id="SM00320">
    <property type="entry name" value="WD40"/>
    <property type="match status" value="3"/>
</dbReference>
<dbReference type="GO" id="GO:0034388">
    <property type="term" value="C:Pwp2p-containing subcomplex of 90S preribosome"/>
    <property type="evidence" value="ECO:0007669"/>
    <property type="project" value="TreeGrafter"/>
</dbReference>
<evidence type="ECO:0000256" key="1">
    <source>
        <dbReference type="ARBA" id="ARBA00022574"/>
    </source>
</evidence>
<sequence length="367" mass="40519">MSNTSSSCHPRLFVADLALGVSLCLQGLWVLQTVLPPRKSTPAAMAILLHFIFLLRLWCCLGRQIIVLHDRLFNPFPHLTHQPRHVCYFTLVVIVIVTSGRGSGVFFRWTPPLDLHHPNIRPPNMGHPPAQETPLRPPRRHRLSQHLKIWYPSTGSCHRTIDLGYGLCGLFVPSNKYAVVGTKVGTLEIIDVGNGTCVEVVEAHGGSVQSIVAVPDGNGFVNGSIDHDVKFLEYQTLQKPGEVSKLLTISHARNMKMNDDILVVVVSPDSKYIVVALLDCTMKLRAAIEKSIAIFDKEKAQEWLSKISGGVAVFKVRKASKAEVGERKDRVTDALNVTRAAVEGGMVPGKIVFFIFDGQLHFTFGAR</sequence>
<dbReference type="InterPro" id="IPR027410">
    <property type="entry name" value="TCP-1-like_intermed_sf"/>
</dbReference>
<keyword evidence="3" id="KW-0812">Transmembrane</keyword>
<dbReference type="Gene3D" id="3.30.260.10">
    <property type="entry name" value="TCP-1-like chaperonin intermediate domain"/>
    <property type="match status" value="1"/>
</dbReference>
<keyword evidence="1" id="KW-0853">WD repeat</keyword>
<accession>A0A4S4D8C8</accession>
<dbReference type="SUPFAM" id="SSF50969">
    <property type="entry name" value="YVTN repeat-like/Quinoprotein amine dehydrogenase"/>
    <property type="match status" value="1"/>
</dbReference>
<dbReference type="InterPro" id="IPR051570">
    <property type="entry name" value="TBC1_cilium_biogenesis"/>
</dbReference>